<dbReference type="EMBL" id="BK015914">
    <property type="protein sequence ID" value="DAF84984.1"/>
    <property type="molecule type" value="Genomic_DNA"/>
</dbReference>
<protein>
    <submittedName>
        <fullName evidence="1">Vacuolar sorting protein 39 domain 2</fullName>
    </submittedName>
</protein>
<sequence length="312" mass="36496">MKIYNPNLPKEIVNELYRLNEQYFQFDKPIPFKEGLTLYPVNIQHHDEFLAASECLTLNRMECIEGIGTSNLGYLLLKMNDKSKPEEASKYSQYLIRMCELVFHIQYGVRCGKCGKIYNYYDFLSKALDKEHVFHCDCYKGEDGEEDEFDINIKYQTNKETNQKELLVNGITITVKEFDLLRQIIMYQNLPDYKDDSFVDPILREDQRKKQELLAQKNKTGTATLERKIVCVAAKSNYKIEEIYNMTIRKFLMLLSAIDDAMNYECTRIGLMTGMVSMKEPIEHWIYKKESDDLYGDAVTLDDLQKEISSAV</sequence>
<name>A0A8S5TS23_9CAUD</name>
<reference evidence="1" key="1">
    <citation type="journal article" date="2021" name="Proc. Natl. Acad. Sci. U.S.A.">
        <title>A Catalog of Tens of Thousands of Viruses from Human Metagenomes Reveals Hidden Associations with Chronic Diseases.</title>
        <authorList>
            <person name="Tisza M.J."/>
            <person name="Buck C.B."/>
        </authorList>
    </citation>
    <scope>NUCLEOTIDE SEQUENCE</scope>
    <source>
        <strain evidence="1">CtEw721</strain>
    </source>
</reference>
<proteinExistence type="predicted"/>
<organism evidence="1">
    <name type="scientific">Siphoviridae sp. ctEw721</name>
    <dbReference type="NCBI Taxonomy" id="2825400"/>
    <lineage>
        <taxon>Viruses</taxon>
        <taxon>Duplodnaviria</taxon>
        <taxon>Heunggongvirae</taxon>
        <taxon>Uroviricota</taxon>
        <taxon>Caudoviricetes</taxon>
    </lineage>
</organism>
<accession>A0A8S5TS23</accession>
<evidence type="ECO:0000313" key="1">
    <source>
        <dbReference type="EMBL" id="DAF84984.1"/>
    </source>
</evidence>